<evidence type="ECO:0000259" key="4">
    <source>
        <dbReference type="PROSITE" id="PS50110"/>
    </source>
</evidence>
<evidence type="ECO:0000256" key="3">
    <source>
        <dbReference type="PROSITE-ProRule" id="PRU01091"/>
    </source>
</evidence>
<dbReference type="InterPro" id="IPR036388">
    <property type="entry name" value="WH-like_DNA-bd_sf"/>
</dbReference>
<dbReference type="SMART" id="SM00448">
    <property type="entry name" value="REC"/>
    <property type="match status" value="1"/>
</dbReference>
<feature type="DNA-binding region" description="OmpR/PhoB-type" evidence="3">
    <location>
        <begin position="126"/>
        <end position="225"/>
    </location>
</feature>
<accession>A0A1Z3U8G8</accession>
<dbReference type="GeneID" id="34015794"/>
<evidence type="ECO:0000313" key="9">
    <source>
        <dbReference type="Proteomes" id="UP001272940"/>
    </source>
</evidence>
<dbReference type="PROSITE" id="PS51755">
    <property type="entry name" value="OMPR_PHOB"/>
    <property type="match status" value="1"/>
</dbReference>
<dbReference type="GO" id="GO:0032993">
    <property type="term" value="C:protein-DNA complex"/>
    <property type="evidence" value="ECO:0007669"/>
    <property type="project" value="TreeGrafter"/>
</dbReference>
<keyword evidence="9" id="KW-1185">Reference proteome</keyword>
<dbReference type="KEGG" id="bvc:CEP68_08700"/>
<gene>
    <name evidence="6" type="ORF">CEP68_08700</name>
    <name evidence="7" type="ORF">NJD11_16975</name>
</gene>
<feature type="domain" description="Response regulatory" evidence="4">
    <location>
        <begin position="2"/>
        <end position="117"/>
    </location>
</feature>
<dbReference type="Gene3D" id="1.10.10.10">
    <property type="entry name" value="Winged helix-like DNA-binding domain superfamily/Winged helix DNA-binding domain"/>
    <property type="match status" value="1"/>
</dbReference>
<evidence type="ECO:0000313" key="6">
    <source>
        <dbReference type="EMBL" id="ASE39573.1"/>
    </source>
</evidence>
<feature type="modified residue" description="4-aspartylphosphate" evidence="2">
    <location>
        <position position="52"/>
    </location>
</feature>
<dbReference type="GO" id="GO:0000156">
    <property type="term" value="F:phosphorelay response regulator activity"/>
    <property type="evidence" value="ECO:0007669"/>
    <property type="project" value="TreeGrafter"/>
</dbReference>
<feature type="domain" description="OmpR/PhoB-type" evidence="5">
    <location>
        <begin position="126"/>
        <end position="225"/>
    </location>
</feature>
<dbReference type="RefSeq" id="WP_066629792.1">
    <property type="nucleotide sequence ID" value="NZ_CP022048.2"/>
</dbReference>
<reference evidence="8" key="1">
    <citation type="submission" date="2017-06" db="EMBL/GenBank/DDBJ databases">
        <title>FDA dAtabase for Regulatory Grade micrObial Sequences (FDA-ARGOS): Supporting development and validation of Infectious Disease Dx tests.</title>
        <authorList>
            <person name="Minogue T."/>
            <person name="Wolcott M."/>
            <person name="Wasieloski L."/>
            <person name="Aguilar W."/>
            <person name="Moore D."/>
            <person name="Tallon L."/>
            <person name="Sadzewicz L."/>
            <person name="Sengamalay N."/>
            <person name="Ott S."/>
            <person name="Godinez A."/>
            <person name="Nagaraj S."/>
            <person name="Nadendla S."/>
            <person name="Geyer C."/>
            <person name="Sichtig H."/>
        </authorList>
    </citation>
    <scope>NUCLEOTIDE SEQUENCE [LARGE SCALE GENOMIC DNA]</scope>
    <source>
        <strain evidence="8">FDAARGOS_289</strain>
    </source>
</reference>
<evidence type="ECO:0000256" key="2">
    <source>
        <dbReference type="PROSITE-ProRule" id="PRU00169"/>
    </source>
</evidence>
<dbReference type="Pfam" id="PF00486">
    <property type="entry name" value="Trans_reg_C"/>
    <property type="match status" value="1"/>
</dbReference>
<organism evidence="6 8">
    <name type="scientific">Brevundimonas vesicularis</name>
    <name type="common">Pseudomonas vesicularis</name>
    <dbReference type="NCBI Taxonomy" id="41276"/>
    <lineage>
        <taxon>Bacteria</taxon>
        <taxon>Pseudomonadati</taxon>
        <taxon>Pseudomonadota</taxon>
        <taxon>Alphaproteobacteria</taxon>
        <taxon>Caulobacterales</taxon>
        <taxon>Caulobacteraceae</taxon>
        <taxon>Brevundimonas</taxon>
    </lineage>
</organism>
<name>A0A1Z3U8G8_BREVE</name>
<evidence type="ECO:0000259" key="5">
    <source>
        <dbReference type="PROSITE" id="PS51755"/>
    </source>
</evidence>
<dbReference type="PROSITE" id="PS50110">
    <property type="entry name" value="RESPONSE_REGULATORY"/>
    <property type="match status" value="1"/>
</dbReference>
<evidence type="ECO:0000313" key="8">
    <source>
        <dbReference type="Proteomes" id="UP000197050"/>
    </source>
</evidence>
<proteinExistence type="predicted"/>
<dbReference type="Gene3D" id="3.40.50.2300">
    <property type="match status" value="1"/>
</dbReference>
<dbReference type="InterPro" id="IPR039420">
    <property type="entry name" value="WalR-like"/>
</dbReference>
<dbReference type="InterPro" id="IPR001789">
    <property type="entry name" value="Sig_transdc_resp-reg_receiver"/>
</dbReference>
<dbReference type="Proteomes" id="UP000197050">
    <property type="component" value="Chromosome"/>
</dbReference>
<reference evidence="7 9" key="4">
    <citation type="journal article" date="2023" name="FEMS Microbes">
        <title>Whole genomes of deep-sea sponge-associated bacteria exhibit high novel natural product potential.</title>
        <authorList>
            <person name="Hesketh-Best P.J."/>
            <person name="January G.G."/>
            <person name="Koch M.J."/>
            <person name="Warburton P.J."/>
            <person name="Howell K.L."/>
            <person name="Upton M."/>
        </authorList>
    </citation>
    <scope>NUCLEOTIDE SEQUENCE [LARGE SCALE GENOMIC DNA]</scope>
    <source>
        <strain evidence="7 9">PC206-O</strain>
    </source>
</reference>
<dbReference type="SMART" id="SM00862">
    <property type="entry name" value="Trans_reg_C"/>
    <property type="match status" value="1"/>
</dbReference>
<dbReference type="GO" id="GO:0006355">
    <property type="term" value="P:regulation of DNA-templated transcription"/>
    <property type="evidence" value="ECO:0007669"/>
    <property type="project" value="InterPro"/>
</dbReference>
<dbReference type="SUPFAM" id="SSF52172">
    <property type="entry name" value="CheY-like"/>
    <property type="match status" value="1"/>
</dbReference>
<dbReference type="InterPro" id="IPR001867">
    <property type="entry name" value="OmpR/PhoB-type_DNA-bd"/>
</dbReference>
<sequence>MRILLLEDDGDAADRVRSALADVPDLDLVSQATVAAAVKTAGAKPFDVLILDRMVEDGDGLEGLAQLRALGVRTPALVLSNLGATRHRVEGLDAGADDYLVKPFEGEELVARLRAMLRRGSTRGHPEVFLLGELEVRVKARTAHWRNRHLDLSPKEFDILAFLAANHDLVVSRQMLWDACWPEYRIPPQINVIDVNLSRLRAKIQAVAGAPLIETVRGQGFMLSDGATA</sequence>
<dbReference type="InterPro" id="IPR011006">
    <property type="entry name" value="CheY-like_superfamily"/>
</dbReference>
<dbReference type="PANTHER" id="PTHR48111">
    <property type="entry name" value="REGULATOR OF RPOS"/>
    <property type="match status" value="1"/>
</dbReference>
<protein>
    <submittedName>
        <fullName evidence="6">DNA-binding response regulator</fullName>
    </submittedName>
    <submittedName>
        <fullName evidence="7">Response regulator transcription factor</fullName>
    </submittedName>
</protein>
<dbReference type="PANTHER" id="PTHR48111:SF76">
    <property type="entry name" value="TWO-COMPONENT RESPONSE REGULATOR"/>
    <property type="match status" value="1"/>
</dbReference>
<dbReference type="EMBL" id="JAMYEC010000020">
    <property type="protein sequence ID" value="MDX2336628.1"/>
    <property type="molecule type" value="Genomic_DNA"/>
</dbReference>
<dbReference type="GO" id="GO:0000976">
    <property type="term" value="F:transcription cis-regulatory region binding"/>
    <property type="evidence" value="ECO:0007669"/>
    <property type="project" value="TreeGrafter"/>
</dbReference>
<keyword evidence="1 3" id="KW-0238">DNA-binding</keyword>
<reference evidence="7" key="3">
    <citation type="submission" date="2022-06" db="EMBL/GenBank/DDBJ databases">
        <authorList>
            <person name="Hesketh-Best P.J."/>
            <person name="Koch M.J."/>
        </authorList>
    </citation>
    <scope>NUCLEOTIDE SEQUENCE</scope>
    <source>
        <strain evidence="7">PC206-O</strain>
    </source>
</reference>
<keyword evidence="2" id="KW-0597">Phosphoprotein</keyword>
<evidence type="ECO:0000256" key="1">
    <source>
        <dbReference type="ARBA" id="ARBA00023125"/>
    </source>
</evidence>
<dbReference type="Pfam" id="PF00072">
    <property type="entry name" value="Response_reg"/>
    <property type="match status" value="1"/>
</dbReference>
<dbReference type="CDD" id="cd00383">
    <property type="entry name" value="trans_reg_C"/>
    <property type="match status" value="1"/>
</dbReference>
<reference evidence="6" key="2">
    <citation type="submission" date="2017-12" db="EMBL/GenBank/DDBJ databases">
        <title>FDA dAtabase for Regulatory Grade micrObial Sequences (FDA-ARGOS): Supporting development and validation of Infectious Disease Dx tests.</title>
        <authorList>
            <person name="Campos J."/>
            <person name="Goldberg B."/>
            <person name="Tallon L."/>
            <person name="Sadzewicz L."/>
            <person name="Sengamalay N."/>
            <person name="Ott S."/>
            <person name="Godinez A."/>
            <person name="Nagaraj S."/>
            <person name="Vavikolanu K."/>
            <person name="Vyas G."/>
            <person name="Nadendla S."/>
            <person name="Aluvathingal J."/>
            <person name="Geyer C."/>
            <person name="Nandy P."/>
            <person name="Hobson J."/>
            <person name="Sichtig H."/>
        </authorList>
    </citation>
    <scope>NUCLEOTIDE SEQUENCE</scope>
    <source>
        <strain evidence="6">FDAARGOS_289</strain>
    </source>
</reference>
<dbReference type="GO" id="GO:0005829">
    <property type="term" value="C:cytosol"/>
    <property type="evidence" value="ECO:0007669"/>
    <property type="project" value="TreeGrafter"/>
</dbReference>
<evidence type="ECO:0000313" key="7">
    <source>
        <dbReference type="EMBL" id="MDX2336628.1"/>
    </source>
</evidence>
<dbReference type="Gene3D" id="6.10.250.690">
    <property type="match status" value="1"/>
</dbReference>
<dbReference type="EMBL" id="CP022048">
    <property type="protein sequence ID" value="ASE39573.1"/>
    <property type="molecule type" value="Genomic_DNA"/>
</dbReference>
<dbReference type="Proteomes" id="UP001272940">
    <property type="component" value="Unassembled WGS sequence"/>
</dbReference>
<dbReference type="AlphaFoldDB" id="A0A1Z3U8G8"/>